<dbReference type="Proteomes" id="UP001055072">
    <property type="component" value="Unassembled WGS sequence"/>
</dbReference>
<sequence length="65" mass="7357">MARTPEKSTTRSFSVGLARRSAEASSLVNLRRELRVDYKSHRAQAMNVSTACEGGRDMYTIKHDR</sequence>
<name>A0ACB8U960_9APHY</name>
<proteinExistence type="predicted"/>
<dbReference type="EMBL" id="MU274906">
    <property type="protein sequence ID" value="KAI0090937.1"/>
    <property type="molecule type" value="Genomic_DNA"/>
</dbReference>
<protein>
    <submittedName>
        <fullName evidence="1">Uncharacterized protein</fullName>
    </submittedName>
</protein>
<comment type="caution">
    <text evidence="1">The sequence shown here is derived from an EMBL/GenBank/DDBJ whole genome shotgun (WGS) entry which is preliminary data.</text>
</comment>
<feature type="non-terminal residue" evidence="1">
    <location>
        <position position="65"/>
    </location>
</feature>
<reference evidence="1" key="1">
    <citation type="journal article" date="2021" name="Environ. Microbiol.">
        <title>Gene family expansions and transcriptome signatures uncover fungal adaptations to wood decay.</title>
        <authorList>
            <person name="Hage H."/>
            <person name="Miyauchi S."/>
            <person name="Viragh M."/>
            <person name="Drula E."/>
            <person name="Min B."/>
            <person name="Chaduli D."/>
            <person name="Navarro D."/>
            <person name="Favel A."/>
            <person name="Norest M."/>
            <person name="Lesage-Meessen L."/>
            <person name="Balint B."/>
            <person name="Merenyi Z."/>
            <person name="de Eugenio L."/>
            <person name="Morin E."/>
            <person name="Martinez A.T."/>
            <person name="Baldrian P."/>
            <person name="Stursova M."/>
            <person name="Martinez M.J."/>
            <person name="Novotny C."/>
            <person name="Magnuson J.K."/>
            <person name="Spatafora J.W."/>
            <person name="Maurice S."/>
            <person name="Pangilinan J."/>
            <person name="Andreopoulos W."/>
            <person name="LaButti K."/>
            <person name="Hundley H."/>
            <person name="Na H."/>
            <person name="Kuo A."/>
            <person name="Barry K."/>
            <person name="Lipzen A."/>
            <person name="Henrissat B."/>
            <person name="Riley R."/>
            <person name="Ahrendt S."/>
            <person name="Nagy L.G."/>
            <person name="Grigoriev I.V."/>
            <person name="Martin F."/>
            <person name="Rosso M.N."/>
        </authorList>
    </citation>
    <scope>NUCLEOTIDE SEQUENCE</scope>
    <source>
        <strain evidence="1">CBS 384.51</strain>
    </source>
</reference>
<accession>A0ACB8U960</accession>
<evidence type="ECO:0000313" key="1">
    <source>
        <dbReference type="EMBL" id="KAI0090937.1"/>
    </source>
</evidence>
<gene>
    <name evidence="1" type="ORF">BDY19DRAFT_932493</name>
</gene>
<keyword evidence="2" id="KW-1185">Reference proteome</keyword>
<evidence type="ECO:0000313" key="2">
    <source>
        <dbReference type="Proteomes" id="UP001055072"/>
    </source>
</evidence>
<organism evidence="1 2">
    <name type="scientific">Irpex rosettiformis</name>
    <dbReference type="NCBI Taxonomy" id="378272"/>
    <lineage>
        <taxon>Eukaryota</taxon>
        <taxon>Fungi</taxon>
        <taxon>Dikarya</taxon>
        <taxon>Basidiomycota</taxon>
        <taxon>Agaricomycotina</taxon>
        <taxon>Agaricomycetes</taxon>
        <taxon>Polyporales</taxon>
        <taxon>Irpicaceae</taxon>
        <taxon>Irpex</taxon>
    </lineage>
</organism>